<evidence type="ECO:0000259" key="1">
    <source>
        <dbReference type="Pfam" id="PF05239"/>
    </source>
</evidence>
<accession>A0A5M9GVH5</accession>
<dbReference type="SUPFAM" id="SSF50346">
    <property type="entry name" value="PRC-barrel domain"/>
    <property type="match status" value="2"/>
</dbReference>
<dbReference type="InterPro" id="IPR014747">
    <property type="entry name" value="Bac_photo_RC_H_C"/>
</dbReference>
<protein>
    <submittedName>
        <fullName evidence="2">PRC-barrel domain containing protein</fullName>
    </submittedName>
</protein>
<name>A0A5M9GVH5_9SPHI</name>
<organism evidence="2 3">
    <name type="scientific">Arcticibacter tournemirensis</name>
    <dbReference type="NCBI Taxonomy" id="699437"/>
    <lineage>
        <taxon>Bacteria</taxon>
        <taxon>Pseudomonadati</taxon>
        <taxon>Bacteroidota</taxon>
        <taxon>Sphingobacteriia</taxon>
        <taxon>Sphingobacteriales</taxon>
        <taxon>Sphingobacteriaceae</taxon>
        <taxon>Arcticibacter</taxon>
    </lineage>
</organism>
<dbReference type="GO" id="GO:0019684">
    <property type="term" value="P:photosynthesis, light reaction"/>
    <property type="evidence" value="ECO:0007669"/>
    <property type="project" value="InterPro"/>
</dbReference>
<dbReference type="InterPro" id="IPR027275">
    <property type="entry name" value="PRC-brl_dom"/>
</dbReference>
<evidence type="ECO:0000313" key="2">
    <source>
        <dbReference type="EMBL" id="KAA8476778.1"/>
    </source>
</evidence>
<gene>
    <name evidence="2" type="ORF">F1649_19595</name>
</gene>
<sequence length="232" mass="25611">MIRSIQSLINNRIAATDGEVGKVKDMYFDDQTWRLRYLVVETGNWLFGRKVLISPVALGEPDWDAGFFPANLTTDQVKNSPDVNSEKPVSRQEEADLHNHYSWPGFGVGGAGFVTTGMVGAVIDPTVPLDEAVYQDSKSADPHLRSFSQVQGYDVYFTGEHPVGEVADLLIDTSSWRIIAMQIGKGGNGEESGNYFVSTSVVKKIEYETSSLFIDPNEELKQSVDEISPVIE</sequence>
<dbReference type="EMBL" id="VWNE01000041">
    <property type="protein sequence ID" value="KAA8476778.1"/>
    <property type="molecule type" value="Genomic_DNA"/>
</dbReference>
<reference evidence="2 3" key="1">
    <citation type="submission" date="2019-09" db="EMBL/GenBank/DDBJ databases">
        <title>Pararcticibacter amylolyticus gen. nov., sp. nov., isolated from a rottenly hemp rope, and reclassification of Pedobacter tournemirensis as Pararcticibacter tournemirensis comb. nov.</title>
        <authorList>
            <person name="Cai Y."/>
        </authorList>
    </citation>
    <scope>NUCLEOTIDE SEQUENCE [LARGE SCALE GENOMIC DNA]</scope>
    <source>
        <strain evidence="2 3">TF5-37.2-LB10</strain>
    </source>
</reference>
<dbReference type="GO" id="GO:0030077">
    <property type="term" value="C:plasma membrane light-harvesting complex"/>
    <property type="evidence" value="ECO:0007669"/>
    <property type="project" value="InterPro"/>
</dbReference>
<evidence type="ECO:0000313" key="3">
    <source>
        <dbReference type="Proteomes" id="UP000322918"/>
    </source>
</evidence>
<proteinExistence type="predicted"/>
<feature type="domain" description="PRC-barrel" evidence="1">
    <location>
        <begin position="146"/>
        <end position="220"/>
    </location>
</feature>
<feature type="domain" description="PRC-barrel" evidence="1">
    <location>
        <begin position="6"/>
        <end position="54"/>
    </location>
</feature>
<dbReference type="RefSeq" id="WP_141815096.1">
    <property type="nucleotide sequence ID" value="NZ_VFPL01000001.1"/>
</dbReference>
<comment type="caution">
    <text evidence="2">The sequence shown here is derived from an EMBL/GenBank/DDBJ whole genome shotgun (WGS) entry which is preliminary data.</text>
</comment>
<dbReference type="Proteomes" id="UP000322918">
    <property type="component" value="Unassembled WGS sequence"/>
</dbReference>
<dbReference type="Gene3D" id="3.90.50.10">
    <property type="entry name" value="Photosynthetic Reaction Center, subunit H, domain 2"/>
    <property type="match status" value="2"/>
</dbReference>
<dbReference type="InterPro" id="IPR011033">
    <property type="entry name" value="PRC_barrel-like_sf"/>
</dbReference>
<dbReference type="AlphaFoldDB" id="A0A5M9GVH5"/>
<dbReference type="Pfam" id="PF05239">
    <property type="entry name" value="PRC"/>
    <property type="match status" value="2"/>
</dbReference>
<keyword evidence="3" id="KW-1185">Reference proteome</keyword>
<dbReference type="OrthoDB" id="9793882at2"/>